<dbReference type="AlphaFoldDB" id="A0A2N0UKZ7"/>
<evidence type="ECO:0000256" key="3">
    <source>
        <dbReference type="ARBA" id="ARBA00023065"/>
    </source>
</evidence>
<dbReference type="SUPFAM" id="SSF160527">
    <property type="entry name" value="V-type ATPase subunit E-like"/>
    <property type="match status" value="1"/>
</dbReference>
<evidence type="ECO:0000313" key="5">
    <source>
        <dbReference type="Proteomes" id="UP000233425"/>
    </source>
</evidence>
<keyword evidence="3" id="KW-0406">Ion transport</keyword>
<accession>A0A2N0UKZ7</accession>
<evidence type="ECO:0000313" key="4">
    <source>
        <dbReference type="EMBL" id="PKD27647.1"/>
    </source>
</evidence>
<dbReference type="Gene3D" id="3.30.2320.30">
    <property type="entry name" value="ATP synthase, E subunit, C-terminal"/>
    <property type="match status" value="1"/>
</dbReference>
<comment type="caution">
    <text evidence="4">The sequence shown here is derived from an EMBL/GenBank/DDBJ whole genome shotgun (WGS) entry which is preliminary data.</text>
</comment>
<dbReference type="Proteomes" id="UP000233425">
    <property type="component" value="Unassembled WGS sequence"/>
</dbReference>
<sequence length="193" mass="21946">MSSGDKILNRISLDCDERISQIGAETNEKCAQIMAQAKLDADKISAEIADRAQSKVKQMQAASKSRCDLETRNAFLKRRREEIDKTYSEILNKMKNLPDEDYFELIYTFAKKLNGMSGVVLLNKKDMNRLPKDFLARLEKCGVKAELSKTPCDIESGFILKCGDIEENMDFSAILSEKRDAIEDFINQELFKA</sequence>
<evidence type="ECO:0000256" key="2">
    <source>
        <dbReference type="ARBA" id="ARBA00022448"/>
    </source>
</evidence>
<dbReference type="InterPro" id="IPR038495">
    <property type="entry name" value="ATPase_E_C"/>
</dbReference>
<proteinExistence type="inferred from homology"/>
<dbReference type="RefSeq" id="WP_169923292.1">
    <property type="nucleotide sequence ID" value="NZ_CABMMZ010000069.1"/>
</dbReference>
<name>A0A2N0UKZ7_9FIRM</name>
<comment type="similarity">
    <text evidence="1">Belongs to the V-ATPase E subunit family.</text>
</comment>
<gene>
    <name evidence="4" type="ORF">RBATCC27255_01408</name>
</gene>
<dbReference type="InterPro" id="IPR002842">
    <property type="entry name" value="ATPase_V1_Esu"/>
</dbReference>
<dbReference type="EMBL" id="NNSR01000069">
    <property type="protein sequence ID" value="PKD27647.1"/>
    <property type="molecule type" value="Genomic_DNA"/>
</dbReference>
<organism evidence="4 5">
    <name type="scientific">Ruminococcus bromii</name>
    <dbReference type="NCBI Taxonomy" id="40518"/>
    <lineage>
        <taxon>Bacteria</taxon>
        <taxon>Bacillati</taxon>
        <taxon>Bacillota</taxon>
        <taxon>Clostridia</taxon>
        <taxon>Eubacteriales</taxon>
        <taxon>Oscillospiraceae</taxon>
        <taxon>Ruminococcus</taxon>
    </lineage>
</organism>
<keyword evidence="5" id="KW-1185">Reference proteome</keyword>
<dbReference type="Pfam" id="PF01991">
    <property type="entry name" value="vATP-synt_E"/>
    <property type="match status" value="1"/>
</dbReference>
<reference evidence="4" key="1">
    <citation type="journal article" date="2018" name="Environ. Microbiol.">
        <title>Sporulation capability and amylosome conservation among diverse human colonic and rumen isolates of the keystone starch-degrader Ruminococcus bromii.</title>
        <authorList>
            <person name="Mukhopadhya I."/>
            <person name="Morais S."/>
            <person name="Laverde-Gomez J."/>
            <person name="Sheridan P.O."/>
            <person name="Walker A.W."/>
            <person name="Kelly W."/>
            <person name="Klieve A.V."/>
            <person name="Ouwerkerk D."/>
            <person name="Duncan S.H."/>
            <person name="Louis P."/>
            <person name="Koropatkin N."/>
            <person name="Cockburn D."/>
            <person name="Kibler R."/>
            <person name="Cooper P.J."/>
            <person name="Sandoval C."/>
            <person name="Crost E."/>
            <person name="Juge N."/>
            <person name="Bayer E.A."/>
            <person name="Flint H.J."/>
        </authorList>
    </citation>
    <scope>NUCLEOTIDE SEQUENCE [LARGE SCALE GENOMIC DNA]</scope>
    <source>
        <strain evidence="4">ATCC 27255</strain>
    </source>
</reference>
<protein>
    <submittedName>
        <fullName evidence="4">V-type ATP synthase subunit E</fullName>
    </submittedName>
</protein>
<keyword evidence="2" id="KW-0813">Transport</keyword>
<dbReference type="GO" id="GO:0046961">
    <property type="term" value="F:proton-transporting ATPase activity, rotational mechanism"/>
    <property type="evidence" value="ECO:0007669"/>
    <property type="project" value="InterPro"/>
</dbReference>
<dbReference type="GO" id="GO:0033178">
    <property type="term" value="C:proton-transporting two-sector ATPase complex, catalytic domain"/>
    <property type="evidence" value="ECO:0007669"/>
    <property type="project" value="InterPro"/>
</dbReference>
<evidence type="ECO:0000256" key="1">
    <source>
        <dbReference type="ARBA" id="ARBA00005901"/>
    </source>
</evidence>